<protein>
    <submittedName>
        <fullName evidence="2">Uncharacterized protein</fullName>
    </submittedName>
</protein>
<reference evidence="2 3" key="1">
    <citation type="submission" date="2018-05" db="EMBL/GenBank/DDBJ databases">
        <title>Vibrio limimaris sp. nov., isolated from marine sediment.</title>
        <authorList>
            <person name="Li C.-M."/>
        </authorList>
    </citation>
    <scope>NUCLEOTIDE SEQUENCE [LARGE SCALE GENOMIC DNA]</scope>
    <source>
        <strain evidence="2 3">E4404</strain>
    </source>
</reference>
<gene>
    <name evidence="2" type="ORF">DI392_19240</name>
</gene>
<proteinExistence type="predicted"/>
<sequence length="144" mass="16943">MDRKINLICNYGITTELKSFLRFAILYPLFMQFFRYAFGSESFSLALDSYVLILVIMAIYQSAQYMYISRKLNNKGETLNTLEIKDGEVCYRDKPAKLKYTLFPIVKKERITVTSYGKDCYFRIRITPSMVSLKDWKELLSKCT</sequence>
<keyword evidence="1" id="KW-1133">Transmembrane helix</keyword>
<comment type="caution">
    <text evidence="2">The sequence shown here is derived from an EMBL/GenBank/DDBJ whole genome shotgun (WGS) entry which is preliminary data.</text>
</comment>
<accession>A0A2U3B4K6</accession>
<dbReference type="EMBL" id="QFWT01000019">
    <property type="protein sequence ID" value="PWI31726.1"/>
    <property type="molecule type" value="Genomic_DNA"/>
</dbReference>
<keyword evidence="3" id="KW-1185">Reference proteome</keyword>
<organism evidence="2 3">
    <name type="scientific">Vibrio albus</name>
    <dbReference type="NCBI Taxonomy" id="2200953"/>
    <lineage>
        <taxon>Bacteria</taxon>
        <taxon>Pseudomonadati</taxon>
        <taxon>Pseudomonadota</taxon>
        <taxon>Gammaproteobacteria</taxon>
        <taxon>Vibrionales</taxon>
        <taxon>Vibrionaceae</taxon>
        <taxon>Vibrio</taxon>
    </lineage>
</organism>
<dbReference type="Proteomes" id="UP000245362">
    <property type="component" value="Unassembled WGS sequence"/>
</dbReference>
<evidence type="ECO:0000256" key="1">
    <source>
        <dbReference type="SAM" id="Phobius"/>
    </source>
</evidence>
<evidence type="ECO:0000313" key="2">
    <source>
        <dbReference type="EMBL" id="PWI31726.1"/>
    </source>
</evidence>
<feature type="transmembrane region" description="Helical" evidence="1">
    <location>
        <begin position="20"/>
        <end position="38"/>
    </location>
</feature>
<evidence type="ECO:0000313" key="3">
    <source>
        <dbReference type="Proteomes" id="UP000245362"/>
    </source>
</evidence>
<keyword evidence="1" id="KW-0812">Transmembrane</keyword>
<dbReference type="RefSeq" id="WP_109321317.1">
    <property type="nucleotide sequence ID" value="NZ_QFWT01000019.1"/>
</dbReference>
<dbReference type="AlphaFoldDB" id="A0A2U3B4K6"/>
<name>A0A2U3B4K6_9VIBR</name>
<keyword evidence="1" id="KW-0472">Membrane</keyword>
<feature type="transmembrane region" description="Helical" evidence="1">
    <location>
        <begin position="50"/>
        <end position="68"/>
    </location>
</feature>